<evidence type="ECO:0000313" key="2">
    <source>
        <dbReference type="Proteomes" id="UP000198964"/>
    </source>
</evidence>
<evidence type="ECO:0000313" key="1">
    <source>
        <dbReference type="EMBL" id="SFF32493.1"/>
    </source>
</evidence>
<proteinExistence type="predicted"/>
<protein>
    <submittedName>
        <fullName evidence="1">Uncharacterized conserved protein, DUF1697 family</fullName>
    </submittedName>
</protein>
<gene>
    <name evidence="1" type="ORF">SAMN05216283_104235</name>
</gene>
<dbReference type="InterPro" id="IPR012545">
    <property type="entry name" value="DUF1697"/>
</dbReference>
<dbReference type="Gene3D" id="3.30.70.1280">
    <property type="entry name" value="SP0830-like domains"/>
    <property type="match status" value="1"/>
</dbReference>
<sequence>MNKKVAILRGINVGGKRKILMADLKAMCQKLGWKNVVTYIQSGNLIFESSQQNTELENVLENAIKEKFGFEVPVVVRRLNELQALIDNNPFYNHDADVNQLHLTFLKESPTAENTDKTLSYNYEPDKFEIDNKAVFIFCAGKYHQSKLTNTFFEKSLKVGATTRNWKTVLKLQELCQSQNIG</sequence>
<dbReference type="PANTHER" id="PTHR36439:SF1">
    <property type="entry name" value="DUF1697 DOMAIN-CONTAINING PROTEIN"/>
    <property type="match status" value="1"/>
</dbReference>
<dbReference type="Proteomes" id="UP000198964">
    <property type="component" value="Unassembled WGS sequence"/>
</dbReference>
<organism evidence="1 2">
    <name type="scientific">Sunxiuqinia elliptica</name>
    <dbReference type="NCBI Taxonomy" id="655355"/>
    <lineage>
        <taxon>Bacteria</taxon>
        <taxon>Pseudomonadati</taxon>
        <taxon>Bacteroidota</taxon>
        <taxon>Bacteroidia</taxon>
        <taxon>Marinilabiliales</taxon>
        <taxon>Prolixibacteraceae</taxon>
        <taxon>Sunxiuqinia</taxon>
    </lineage>
</organism>
<dbReference type="AlphaFoldDB" id="A0A1I2HSS3"/>
<dbReference type="PANTHER" id="PTHR36439">
    <property type="entry name" value="BLL4334 PROTEIN"/>
    <property type="match status" value="1"/>
</dbReference>
<name>A0A1I2HSS3_9BACT</name>
<dbReference type="Pfam" id="PF08002">
    <property type="entry name" value="DUF1697"/>
    <property type="match status" value="1"/>
</dbReference>
<keyword evidence="2" id="KW-1185">Reference proteome</keyword>
<dbReference type="PIRSF" id="PIRSF008502">
    <property type="entry name" value="UCP008502"/>
    <property type="match status" value="1"/>
</dbReference>
<accession>A0A1I2HSS3</accession>
<reference evidence="1 2" key="1">
    <citation type="submission" date="2016-10" db="EMBL/GenBank/DDBJ databases">
        <authorList>
            <person name="de Groot N.N."/>
        </authorList>
    </citation>
    <scope>NUCLEOTIDE SEQUENCE [LARGE SCALE GENOMIC DNA]</scope>
    <source>
        <strain evidence="1 2">CGMCC 1.9156</strain>
    </source>
</reference>
<dbReference type="STRING" id="655355.SAMN05216283_104235"/>
<dbReference type="SUPFAM" id="SSF160379">
    <property type="entry name" value="SP0830-like"/>
    <property type="match status" value="1"/>
</dbReference>
<dbReference type="EMBL" id="FONW01000004">
    <property type="protein sequence ID" value="SFF32493.1"/>
    <property type="molecule type" value="Genomic_DNA"/>
</dbReference>
<dbReference type="RefSeq" id="WP_093919904.1">
    <property type="nucleotide sequence ID" value="NZ_FONW01000004.1"/>
</dbReference>